<dbReference type="Proteomes" id="UP001165186">
    <property type="component" value="Unassembled WGS sequence"/>
</dbReference>
<keyword evidence="2" id="KW-1185">Reference proteome</keyword>
<accession>A0ACB5S708</accession>
<reference evidence="1" key="1">
    <citation type="submission" date="2024-09" db="EMBL/GenBank/DDBJ databases">
        <title>Draft Genome Sequences of Neofusicoccum parvum.</title>
        <authorList>
            <person name="Ashida A."/>
            <person name="Camagna M."/>
            <person name="Tanaka A."/>
            <person name="Takemoto D."/>
        </authorList>
    </citation>
    <scope>NUCLEOTIDE SEQUENCE</scope>
    <source>
        <strain evidence="1">PPO83</strain>
    </source>
</reference>
<evidence type="ECO:0000313" key="2">
    <source>
        <dbReference type="Proteomes" id="UP001165186"/>
    </source>
</evidence>
<sequence>MARAPYFGQWSWTTNVITENVTYATVITIINTRFNTTRYVTSTVDLPDNYTIPPTNEAGTVVCPVTLYDNTTTLLTYPNVIGDYRSTYTWSGRLFTTDGTGTQSVCKDTGGDTVVVDNTPISVPTVNSPAPPNEQGQQNNQLQGQPQAPAVIIGGSSTVLLPTYAGSVPTPAPPALTIDGQTIQPTGSVYVISGQTVSPGSPITLGTVPSATVIALTTNAAGSSIVIVGSATTPYTLAAVTNAPAALTIGSQTIQPSGSVYIISGQTLTPGGTPITIGPASAPTILSLTTDAAGNTIAVVNGATQTLAPAAAAGTTASPATTPGPLVIYGSTILPTDGTAYVYQGQTLTFGGTVTIGAGTSLVLTTNAAGQTVVVQQAGATTSTAKRTSSGLGGLINSGLGGSGSARPTQTVLSGSDAAAAATSSGAAVVGRGRVEGGLVGAVLGVLVAVV</sequence>
<dbReference type="EMBL" id="BSXG01000049">
    <property type="protein sequence ID" value="GME28579.1"/>
    <property type="molecule type" value="Genomic_DNA"/>
</dbReference>
<protein>
    <submittedName>
        <fullName evidence="1">Mucin-2-like</fullName>
    </submittedName>
</protein>
<name>A0ACB5S708_9PEZI</name>
<comment type="caution">
    <text evidence="1">The sequence shown here is derived from an EMBL/GenBank/DDBJ whole genome shotgun (WGS) entry which is preliminary data.</text>
</comment>
<organism evidence="1 2">
    <name type="scientific">Neofusicoccum parvum</name>
    <dbReference type="NCBI Taxonomy" id="310453"/>
    <lineage>
        <taxon>Eukaryota</taxon>
        <taxon>Fungi</taxon>
        <taxon>Dikarya</taxon>
        <taxon>Ascomycota</taxon>
        <taxon>Pezizomycotina</taxon>
        <taxon>Dothideomycetes</taxon>
        <taxon>Dothideomycetes incertae sedis</taxon>
        <taxon>Botryosphaeriales</taxon>
        <taxon>Botryosphaeriaceae</taxon>
        <taxon>Neofusicoccum</taxon>
    </lineage>
</organism>
<gene>
    <name evidence="1" type="primary">g8462</name>
    <name evidence="1" type="ORF">NpPPO83_00008462</name>
</gene>
<proteinExistence type="predicted"/>
<evidence type="ECO:0000313" key="1">
    <source>
        <dbReference type="EMBL" id="GME28579.1"/>
    </source>
</evidence>